<evidence type="ECO:0000313" key="1">
    <source>
        <dbReference type="EMBL" id="AFX74328.1"/>
    </source>
</evidence>
<evidence type="ECO:0000313" key="2">
    <source>
        <dbReference type="Proteomes" id="UP000009399"/>
    </source>
</evidence>
<dbReference type="KEGG" id="mhs:MOS_404"/>
<dbReference type="AlphaFoldDB" id="A0AAI8FE08"/>
<dbReference type="Proteomes" id="UP000009399">
    <property type="component" value="Chromosome"/>
</dbReference>
<dbReference type="GeneID" id="93248516"/>
<gene>
    <name evidence="1" type="ORF">MOS_404</name>
</gene>
<sequence>MNFVVVNYSLNQEYLVYKKAFSSQVKKALNKLDSFTIKHLDVNINLKSTNLTLKLYINTKANFKYATTVNKILSKTREAIKLLINTEPENIYLIFNKEMRKNA</sequence>
<reference evidence="1 2" key="1">
    <citation type="journal article" date="2013" name="Genome Announc.">
        <title>Complete Genome Sequence of Mycoplasma hyorhinis Strain SK76.</title>
        <authorList>
            <person name="Goodison S."/>
            <person name="Urquidi V."/>
            <person name="Kumar D."/>
            <person name="Reyes L."/>
            <person name="Rosser C.J."/>
        </authorList>
    </citation>
    <scope>NUCLEOTIDE SEQUENCE [LARGE SCALE GENOMIC DNA]</scope>
    <source>
        <strain evidence="1 2">SK76</strain>
    </source>
</reference>
<proteinExistence type="predicted"/>
<protein>
    <submittedName>
        <fullName evidence="1">Uncharacterized protein</fullName>
    </submittedName>
</protein>
<accession>A0AAI8FE08</accession>
<organism evidence="1 2">
    <name type="scientific">Mesomycoplasma hyorhinis SK76</name>
    <dbReference type="NCBI Taxonomy" id="1118964"/>
    <lineage>
        <taxon>Bacteria</taxon>
        <taxon>Bacillati</taxon>
        <taxon>Mycoplasmatota</taxon>
        <taxon>Mycoplasmoidales</taxon>
        <taxon>Metamycoplasmataceae</taxon>
        <taxon>Mesomycoplasma</taxon>
    </lineage>
</organism>
<dbReference type="NCBIfam" id="NF045836">
    <property type="entry name" value="MMB_0454_fam"/>
    <property type="match status" value="1"/>
</dbReference>
<name>A0AAI8FE08_MESHY</name>
<dbReference type="RefSeq" id="WP_014335458.1">
    <property type="nucleotide sequence ID" value="NC_019552.1"/>
</dbReference>
<dbReference type="InterPro" id="IPR054781">
    <property type="entry name" value="Asp23-rel"/>
</dbReference>
<dbReference type="EMBL" id="CP003914">
    <property type="protein sequence ID" value="AFX74328.1"/>
    <property type="molecule type" value="Genomic_DNA"/>
</dbReference>